<evidence type="ECO:0000313" key="2">
    <source>
        <dbReference type="EMBL" id="BAE22404.1"/>
    </source>
</evidence>
<name>Q3UY09_MOUSE</name>
<reference evidence="2" key="7">
    <citation type="journal article" date="2005" name="Science">
        <title>The Transcriptional Landscape of the Mammalian Genome.</title>
        <authorList>
            <consortium name="The FANTOM Consortium"/>
            <consortium name="Riken Genome Exploration Research Group and Genome Science Group (Genome Network Project Core Group)"/>
        </authorList>
    </citation>
    <scope>NUCLEOTIDE SEQUENCE</scope>
    <source>
        <strain evidence="2">C57BL/6J</strain>
        <tissue evidence="2">Olfactory brain</tissue>
    </source>
</reference>
<organism evidence="2">
    <name type="scientific">Mus musculus</name>
    <name type="common">Mouse</name>
    <dbReference type="NCBI Taxonomy" id="10090"/>
    <lineage>
        <taxon>Eukaryota</taxon>
        <taxon>Metazoa</taxon>
        <taxon>Chordata</taxon>
        <taxon>Craniata</taxon>
        <taxon>Vertebrata</taxon>
        <taxon>Euteleostomi</taxon>
        <taxon>Mammalia</taxon>
        <taxon>Eutheria</taxon>
        <taxon>Euarchontoglires</taxon>
        <taxon>Glires</taxon>
        <taxon>Rodentia</taxon>
        <taxon>Myomorpha</taxon>
        <taxon>Muroidea</taxon>
        <taxon>Muridae</taxon>
        <taxon>Murinae</taxon>
        <taxon>Mus</taxon>
        <taxon>Mus</taxon>
    </lineage>
</organism>
<reference evidence="2" key="4">
    <citation type="journal article" date="2001" name="Nature">
        <title>Functional annotation of a full-length mouse cDNA collection.</title>
        <authorList>
            <consortium name="The RIKEN Genome Exploration Research Group Phase II Team and the FANTOM Consortium"/>
        </authorList>
    </citation>
    <scope>NUCLEOTIDE SEQUENCE</scope>
    <source>
        <strain evidence="2">C57BL/6J</strain>
        <tissue evidence="2">Olfactory brain</tissue>
    </source>
</reference>
<sequence length="133" mass="14541">FHPVQSSILLVPTFSYKGRGRGPDSRQLVSASSSRVNTCVASSSKAARSSSGRGRTNKQETPPLSQQVPGWIGEATSPPICYQKKKKKKKRGRAGLRQKTYLCSIVLPEFLGLKKKTCLRGNSLTFLMANCIL</sequence>
<dbReference type="EMBL" id="AK135060">
    <property type="protein sequence ID" value="BAE22404.1"/>
    <property type="molecule type" value="mRNA"/>
</dbReference>
<feature type="non-terminal residue" evidence="2">
    <location>
        <position position="1"/>
    </location>
</feature>
<feature type="region of interest" description="Disordered" evidence="1">
    <location>
        <begin position="40"/>
        <end position="75"/>
    </location>
</feature>
<feature type="compositionally biased region" description="Polar residues" evidence="1">
    <location>
        <begin position="59"/>
        <end position="68"/>
    </location>
</feature>
<dbReference type="AlphaFoldDB" id="Q3UY09"/>
<proteinExistence type="evidence at transcript level"/>
<accession>Q3UY09</accession>
<reference evidence="2" key="3">
    <citation type="journal article" date="2000" name="Genome Res.">
        <title>RIKEN integrated sequence analysis (RISA) system--384-format sequencing pipeline with 384 multicapillary sequencer.</title>
        <authorList>
            <person name="Shibata K."/>
            <person name="Itoh M."/>
            <person name="Aizawa K."/>
            <person name="Nagaoka S."/>
            <person name="Sasaki N."/>
            <person name="Carninci P."/>
            <person name="Konno H."/>
            <person name="Akiyama J."/>
            <person name="Nishi K."/>
            <person name="Kitsunai T."/>
            <person name="Tashiro H."/>
            <person name="Itoh M."/>
            <person name="Sumi N."/>
            <person name="Ishii Y."/>
            <person name="Nakamura S."/>
            <person name="Hazama M."/>
            <person name="Nishine T."/>
            <person name="Harada A."/>
            <person name="Yamamoto R."/>
            <person name="Matsumoto H."/>
            <person name="Sakaguchi S."/>
            <person name="Ikegami T."/>
            <person name="Kashiwagi K."/>
            <person name="Fujiwake S."/>
            <person name="Inoue K."/>
            <person name="Togawa Y."/>
            <person name="Izawa M."/>
            <person name="Ohara E."/>
            <person name="Watahiki M."/>
            <person name="Yoneda Y."/>
            <person name="Ishikawa T."/>
            <person name="Ozawa K."/>
            <person name="Tanaka T."/>
            <person name="Matsuura S."/>
            <person name="Kawai J."/>
            <person name="Okazaki Y."/>
            <person name="Muramatsu M."/>
            <person name="Inoue Y."/>
            <person name="Kira A."/>
            <person name="Hayashizaki Y."/>
        </authorList>
    </citation>
    <scope>NUCLEOTIDE SEQUENCE</scope>
    <source>
        <strain evidence="2">C57BL/6J</strain>
        <tissue evidence="2">Olfactory brain</tissue>
    </source>
</reference>
<reference evidence="2" key="5">
    <citation type="journal article" date="2002" name="Nature">
        <title>Analysis of the mouse transcriptome based on functional annotation of 60,770 full-length cDNAs.</title>
        <authorList>
            <consortium name="The FANTOM Consortium and the RIKEN Genome Exploration Research Group Phase I and II Team"/>
        </authorList>
    </citation>
    <scope>NUCLEOTIDE SEQUENCE</scope>
    <source>
        <strain evidence="2">C57BL/6J</strain>
        <tissue evidence="2">Olfactory brain</tissue>
    </source>
</reference>
<feature type="compositionally biased region" description="Low complexity" evidence="1">
    <location>
        <begin position="41"/>
        <end position="54"/>
    </location>
</feature>
<evidence type="ECO:0000256" key="1">
    <source>
        <dbReference type="SAM" id="MobiDB-lite"/>
    </source>
</evidence>
<reference evidence="2" key="1">
    <citation type="journal article" date="1999" name="Methods Enzymol.">
        <title>High-efficiency full-length cDNA cloning.</title>
        <authorList>
            <person name="Carninci P."/>
            <person name="Hayashizaki Y."/>
        </authorList>
    </citation>
    <scope>NUCLEOTIDE SEQUENCE</scope>
    <source>
        <strain evidence="2">C57BL/6J</strain>
        <tissue evidence="2">Olfactory brain</tissue>
    </source>
</reference>
<protein>
    <submittedName>
        <fullName evidence="2">Uncharacterized protein</fullName>
    </submittedName>
</protein>
<reference evidence="2" key="2">
    <citation type="journal article" date="2000" name="Genome Res.">
        <title>Normalization and subtraction of cap-trapper-selected cDNAs to prepare full-length cDNA libraries for rapid discovery of new genes.</title>
        <authorList>
            <person name="Carninci P."/>
            <person name="Shibata Y."/>
            <person name="Hayatsu N."/>
            <person name="Sugahara Y."/>
            <person name="Shibata K."/>
            <person name="Itoh M."/>
            <person name="Konno H."/>
            <person name="Okazaki Y."/>
            <person name="Muramatsu M."/>
            <person name="Hayashizaki Y."/>
        </authorList>
    </citation>
    <scope>NUCLEOTIDE SEQUENCE</scope>
    <source>
        <strain evidence="2">C57BL/6J</strain>
        <tissue evidence="2">Olfactory brain</tissue>
    </source>
</reference>
<reference evidence="2" key="8">
    <citation type="journal article" date="2005" name="Science">
        <title>Antisense Transcription in the Mammalian Transcriptome.</title>
        <authorList>
            <consortium name="RIKEN Genome Exploration Research Group and Genome Science Group (Genome Network Project Core Group) and the FANTOM Consortium"/>
        </authorList>
    </citation>
    <scope>NUCLEOTIDE SEQUENCE</scope>
    <source>
        <strain evidence="2">C57BL/6J</strain>
        <tissue evidence="2">Olfactory brain</tissue>
    </source>
</reference>
<reference evidence="2" key="6">
    <citation type="submission" date="2004-03" db="EMBL/GenBank/DDBJ databases">
        <authorList>
            <person name="Arakawa T."/>
            <person name="Carninci P."/>
            <person name="Fukuda S."/>
            <person name="Hashizume W."/>
            <person name="Hayashida K."/>
            <person name="Hori F."/>
            <person name="Iida J."/>
            <person name="Imamura K."/>
            <person name="Imotani K."/>
            <person name="Itoh M."/>
            <person name="Kanagawa S."/>
            <person name="Kawai J."/>
            <person name="Kojima M."/>
            <person name="Konno H."/>
            <person name="Murata M."/>
            <person name="Nakamura M."/>
            <person name="Ninomiya N."/>
            <person name="Nishiyori H."/>
            <person name="Nomura K."/>
            <person name="Ohno M."/>
            <person name="Sakazume N."/>
            <person name="Sano H."/>
            <person name="Sasaki D."/>
            <person name="Shibata K."/>
            <person name="Shiraki T."/>
            <person name="Tagami M."/>
            <person name="Tagami Y."/>
            <person name="Waki K."/>
            <person name="Watahiki A."/>
            <person name="Muramatsu M."/>
            <person name="Hayashizaki Y."/>
        </authorList>
    </citation>
    <scope>NUCLEOTIDE SEQUENCE</scope>
    <source>
        <strain evidence="2">C57BL/6J</strain>
        <tissue evidence="2">Olfactory brain</tissue>
    </source>
</reference>